<name>A0ABD2IP76_9BILA</name>
<dbReference type="PRINTS" id="PR00412">
    <property type="entry name" value="EPOXHYDRLASE"/>
</dbReference>
<evidence type="ECO:0000256" key="2">
    <source>
        <dbReference type="ARBA" id="ARBA00004111"/>
    </source>
</evidence>
<keyword evidence="8" id="KW-0812">Transmembrane</keyword>
<evidence type="ECO:0000313" key="11">
    <source>
        <dbReference type="Proteomes" id="UP001620626"/>
    </source>
</evidence>
<dbReference type="InterPro" id="IPR029058">
    <property type="entry name" value="AB_hydrolase_fold"/>
</dbReference>
<evidence type="ECO:0000256" key="7">
    <source>
        <dbReference type="PIRSR" id="PIRSR001112-1"/>
    </source>
</evidence>
<evidence type="ECO:0000256" key="5">
    <source>
        <dbReference type="ARBA" id="ARBA00022801"/>
    </source>
</evidence>
<feature type="active site" description="Proton donor" evidence="7">
    <location>
        <position position="392"/>
    </location>
</feature>
<evidence type="ECO:0000256" key="1">
    <source>
        <dbReference type="ARBA" id="ARBA00000221"/>
    </source>
</evidence>
<evidence type="ECO:0000256" key="8">
    <source>
        <dbReference type="SAM" id="Phobius"/>
    </source>
</evidence>
<keyword evidence="4 6" id="KW-0058">Aromatic hydrocarbons catabolism</keyword>
<keyword evidence="11" id="KW-1185">Reference proteome</keyword>
<gene>
    <name evidence="10" type="ORF">niasHT_037037</name>
</gene>
<dbReference type="EMBL" id="JBICBT010001126">
    <property type="protein sequence ID" value="KAL3081859.1"/>
    <property type="molecule type" value="Genomic_DNA"/>
</dbReference>
<feature type="active site" description="Proton acceptor" evidence="7">
    <location>
        <position position="449"/>
    </location>
</feature>
<comment type="catalytic activity">
    <reaction evidence="1 6">
        <text>1-(4-methoxyphenyl)-N-methyl-N-[(3-methyloxetan-3-yl)methyl]methanamine + H2O = 2-{[(4-methoxybenzyl)(methyl)amino]methyl}-2-methylpropane-1,3-diol</text>
        <dbReference type="Rhea" id="RHEA:55764"/>
        <dbReference type="ChEBI" id="CHEBI:15377"/>
        <dbReference type="ChEBI" id="CHEBI:139161"/>
        <dbReference type="ChEBI" id="CHEBI:139164"/>
        <dbReference type="EC" id="3.3.2.9"/>
    </reaction>
</comment>
<protein>
    <recommendedName>
        <fullName evidence="6">Epoxide hydrolase</fullName>
        <ecNumber evidence="6">3.3.2.9</ecNumber>
    </recommendedName>
</protein>
<keyword evidence="6 8" id="KW-0472">Membrane</keyword>
<dbReference type="PANTHER" id="PTHR21661">
    <property type="entry name" value="EPOXIDE HYDROLASE 1-RELATED"/>
    <property type="match status" value="1"/>
</dbReference>
<keyword evidence="5 6" id="KW-0378">Hydrolase</keyword>
<comment type="similarity">
    <text evidence="3 6">Belongs to the peptidase S33 family.</text>
</comment>
<feature type="active site" description="Nucleophile" evidence="7">
    <location>
        <position position="245"/>
    </location>
</feature>
<accession>A0ABD2IP76</accession>
<proteinExistence type="inferred from homology"/>
<dbReference type="GO" id="GO:0033961">
    <property type="term" value="F:cis-stilbene-oxide hydrolase activity"/>
    <property type="evidence" value="ECO:0007669"/>
    <property type="project" value="UniProtKB-UniRule"/>
</dbReference>
<dbReference type="PANTHER" id="PTHR21661:SF35">
    <property type="entry name" value="EPOXIDE HYDROLASE"/>
    <property type="match status" value="1"/>
</dbReference>
<evidence type="ECO:0000259" key="9">
    <source>
        <dbReference type="Pfam" id="PF06441"/>
    </source>
</evidence>
<evidence type="ECO:0000313" key="10">
    <source>
        <dbReference type="EMBL" id="KAL3081859.1"/>
    </source>
</evidence>
<dbReference type="InterPro" id="IPR010497">
    <property type="entry name" value="Epoxide_hydro_N"/>
</dbReference>
<keyword evidence="8" id="KW-1133">Transmembrane helix</keyword>
<dbReference type="SUPFAM" id="SSF53474">
    <property type="entry name" value="alpha/beta-Hydrolases"/>
    <property type="match status" value="1"/>
</dbReference>
<evidence type="ECO:0000256" key="4">
    <source>
        <dbReference type="ARBA" id="ARBA00022797"/>
    </source>
</evidence>
<comment type="catalytic activity">
    <reaction evidence="6">
        <text>cis-stilbene oxide + H2O = (1R,2R)-hydrobenzoin</text>
        <dbReference type="Rhea" id="RHEA:23900"/>
        <dbReference type="ChEBI" id="CHEBI:15377"/>
        <dbReference type="ChEBI" id="CHEBI:50004"/>
        <dbReference type="ChEBI" id="CHEBI:50014"/>
        <dbReference type="EC" id="3.3.2.9"/>
    </reaction>
</comment>
<comment type="caution">
    <text evidence="10">The sequence shown here is derived from an EMBL/GenBank/DDBJ whole genome shotgun (WGS) entry which is preliminary data.</text>
</comment>
<comment type="subcellular location">
    <subcellularLocation>
        <location evidence="6">Endoplasmic reticulum membrane</location>
    </subcellularLocation>
    <subcellularLocation>
        <location evidence="2">Microsome membrane</location>
        <topology evidence="2">Single-pass membrane protein</topology>
    </subcellularLocation>
</comment>
<evidence type="ECO:0000256" key="6">
    <source>
        <dbReference type="PIRNR" id="PIRNR001112"/>
    </source>
</evidence>
<dbReference type="GO" id="GO:0005789">
    <property type="term" value="C:endoplasmic reticulum membrane"/>
    <property type="evidence" value="ECO:0007669"/>
    <property type="project" value="UniProtKB-SubCell"/>
</dbReference>
<dbReference type="InterPro" id="IPR016292">
    <property type="entry name" value="Epoxide_hydrolase"/>
</dbReference>
<dbReference type="Pfam" id="PF06441">
    <property type="entry name" value="EHN"/>
    <property type="match status" value="1"/>
</dbReference>
<dbReference type="PIRSF" id="PIRSF001112">
    <property type="entry name" value="Epoxide_hydrolase"/>
    <property type="match status" value="1"/>
</dbReference>
<dbReference type="Gene3D" id="3.40.50.1820">
    <property type="entry name" value="alpha/beta hydrolase"/>
    <property type="match status" value="1"/>
</dbReference>
<keyword evidence="6" id="KW-0256">Endoplasmic reticulum</keyword>
<feature type="domain" description="Epoxide hydrolase N-terminal" evidence="9">
    <location>
        <begin position="60"/>
        <end position="171"/>
    </location>
</feature>
<evidence type="ECO:0000256" key="3">
    <source>
        <dbReference type="ARBA" id="ARBA00010088"/>
    </source>
</evidence>
<dbReference type="EC" id="3.3.2.9" evidence="6"/>
<dbReference type="Proteomes" id="UP001620626">
    <property type="component" value="Unassembled WGS sequence"/>
</dbReference>
<dbReference type="AlphaFoldDB" id="A0ABD2IP76"/>
<feature type="transmembrane region" description="Helical" evidence="8">
    <location>
        <begin position="7"/>
        <end position="29"/>
    </location>
</feature>
<organism evidence="10 11">
    <name type="scientific">Heterodera trifolii</name>
    <dbReference type="NCBI Taxonomy" id="157864"/>
    <lineage>
        <taxon>Eukaryota</taxon>
        <taxon>Metazoa</taxon>
        <taxon>Ecdysozoa</taxon>
        <taxon>Nematoda</taxon>
        <taxon>Chromadorea</taxon>
        <taxon>Rhabditida</taxon>
        <taxon>Tylenchina</taxon>
        <taxon>Tylenchomorpha</taxon>
        <taxon>Tylenchoidea</taxon>
        <taxon>Heteroderidae</taxon>
        <taxon>Heteroderinae</taxon>
        <taxon>Heterodera</taxon>
    </lineage>
</organism>
<sequence length="473" mass="53986">MLLLNRFSFLTLFFLISGFFFAVVFYSLFRHPSHFHDKVDFPLNGFFGRGNPFADNPSIVPFSVNVSNKELAGLKDRLTKSRIGHEQLEDVHDFEYGFPIGELMEWRDRWLNEYDWREAEKKLNAMGNHFRTQIEGLQIHFIRSRPADPSIYKRVVPILLCHGWPGNVFEFHKLVPLLTNPRSNSIRNISSSEVAFEVIVPSIPGYGWSEQPHKGGFNQMATARIFHKLMVERLGFRRYIAQGGDWGSVVTSNMARMFPESVAGLHLNVVFPDFKSPSQLLISLFGSLAPRWIFSGPEGPTYKLAGIFSFIFRESGYMHIQATKPDTVGVALNDSPLGLLAYILEKFVCWTNPSFLKLADGGLGKKFSRDDLLTIVSIYWFNGNILSSQRYYKEHFASDSNTEKVYRKYVTVPTAYAAFPYDLGGVLPREMVSRQYNLTQMTLFEDGGHFAAFECPKELGEDIIRFVQGLSLD</sequence>
<reference evidence="10 11" key="1">
    <citation type="submission" date="2024-10" db="EMBL/GenBank/DDBJ databases">
        <authorList>
            <person name="Kim D."/>
        </authorList>
    </citation>
    <scope>NUCLEOTIDE SEQUENCE [LARGE SCALE GENOMIC DNA]</scope>
    <source>
        <strain evidence="10">BH-2024</strain>
    </source>
</reference>
<dbReference type="InterPro" id="IPR000639">
    <property type="entry name" value="Epox_hydrolase-like"/>
</dbReference>